<dbReference type="PROSITE" id="PS51192">
    <property type="entry name" value="HELICASE_ATP_BIND_1"/>
    <property type="match status" value="1"/>
</dbReference>
<feature type="domain" description="Helicase C-terminal" evidence="3">
    <location>
        <begin position="275"/>
        <end position="413"/>
    </location>
</feature>
<dbReference type="InterPro" id="IPR000330">
    <property type="entry name" value="SNF2_N"/>
</dbReference>
<dbReference type="Pfam" id="PF00271">
    <property type="entry name" value="Helicase_C"/>
    <property type="match status" value="1"/>
</dbReference>
<accession>A0ABY6T202</accession>
<dbReference type="InterPro" id="IPR049730">
    <property type="entry name" value="SNF2/RAD54-like_C"/>
</dbReference>
<dbReference type="RefSeq" id="WP_125150226.1">
    <property type="nucleotide sequence ID" value="NZ_UYIN01000024.1"/>
</dbReference>
<keyword evidence="4" id="KW-0067">ATP-binding</keyword>
<dbReference type="Gene3D" id="3.40.50.300">
    <property type="entry name" value="P-loop containing nucleotide triphosphate hydrolases"/>
    <property type="match status" value="1"/>
</dbReference>
<dbReference type="Gene3D" id="3.40.50.10810">
    <property type="entry name" value="Tandem AAA-ATPase domain"/>
    <property type="match status" value="1"/>
</dbReference>
<protein>
    <submittedName>
        <fullName evidence="4">Phage helicase</fullName>
    </submittedName>
</protein>
<dbReference type="Proteomes" id="UP000277570">
    <property type="component" value="Unassembled WGS sequence"/>
</dbReference>
<evidence type="ECO:0000313" key="5">
    <source>
        <dbReference type="Proteomes" id="UP000277570"/>
    </source>
</evidence>
<dbReference type="InterPro" id="IPR027417">
    <property type="entry name" value="P-loop_NTPase"/>
</dbReference>
<dbReference type="SUPFAM" id="SSF52540">
    <property type="entry name" value="P-loop containing nucleoside triphosphate hydrolases"/>
    <property type="match status" value="2"/>
</dbReference>
<evidence type="ECO:0000256" key="1">
    <source>
        <dbReference type="ARBA" id="ARBA00022801"/>
    </source>
</evidence>
<dbReference type="Pfam" id="PF00176">
    <property type="entry name" value="SNF2-rel_dom"/>
    <property type="match status" value="1"/>
</dbReference>
<dbReference type="EMBL" id="UYIN01000024">
    <property type="protein sequence ID" value="VDG74669.1"/>
    <property type="molecule type" value="Genomic_DNA"/>
</dbReference>
<keyword evidence="5" id="KW-1185">Reference proteome</keyword>
<sequence>MSEVKLLLHQVKVIEDTKKFNRVAYYLDMGLGKTFVGSEKLKELNANHNLIICQKSKIKDWYEHCKTYYCNYNTIIYSKSRLIPNNSIIIINYDLVWRRPELLELKDFTLMLDESSCIKNEKSKRSKFILKLKPTNVILLSGTPCSGKYEELYSQCHLLGWNISKKAFWDTYIQTRNMNVNGFKIPIVIGYKNVDRLKAKLREYGAVFMKTEEVLTLPEQMDNIVKVESTKEYKKFKKNRLVEIDEVELVGDTTLNNMLYQRQLAAMYNNNKYEALSDILQSTEDRVLIFYNFTQELDVIKKICKKLDKPVSVVNGKTKDLRNYESKDNSVTLLQYQAGAMGLNLQLSNKIIYFSLPLSSELFEQSKKRTHRMGQKRTCMYYYLITEGTIEEKIFDVLGTRRDFTNKLFEELDGDNP</sequence>
<dbReference type="SMART" id="SM00487">
    <property type="entry name" value="DEXDc"/>
    <property type="match status" value="1"/>
</dbReference>
<dbReference type="CDD" id="cd18793">
    <property type="entry name" value="SF2_C_SNF"/>
    <property type="match status" value="1"/>
</dbReference>
<evidence type="ECO:0000259" key="3">
    <source>
        <dbReference type="PROSITE" id="PS51194"/>
    </source>
</evidence>
<gene>
    <name evidence="4" type="ORF">NCTC10913_04915</name>
</gene>
<comment type="caution">
    <text evidence="4">The sequence shown here is derived from an EMBL/GenBank/DDBJ whole genome shotgun (WGS) entry which is preliminary data.</text>
</comment>
<dbReference type="PANTHER" id="PTHR45629:SF7">
    <property type="entry name" value="DNA EXCISION REPAIR PROTEIN ERCC-6-RELATED"/>
    <property type="match status" value="1"/>
</dbReference>
<keyword evidence="1" id="KW-0378">Hydrolase</keyword>
<dbReference type="GO" id="GO:0004386">
    <property type="term" value="F:helicase activity"/>
    <property type="evidence" value="ECO:0007669"/>
    <property type="project" value="UniProtKB-KW"/>
</dbReference>
<evidence type="ECO:0000313" key="4">
    <source>
        <dbReference type="EMBL" id="VDG74669.1"/>
    </source>
</evidence>
<dbReference type="PROSITE" id="PS51194">
    <property type="entry name" value="HELICASE_CTER"/>
    <property type="match status" value="1"/>
</dbReference>
<dbReference type="PANTHER" id="PTHR45629">
    <property type="entry name" value="SNF2/RAD54 FAMILY MEMBER"/>
    <property type="match status" value="1"/>
</dbReference>
<feature type="domain" description="Helicase ATP-binding" evidence="2">
    <location>
        <begin position="14"/>
        <end position="162"/>
    </location>
</feature>
<dbReference type="InterPro" id="IPR001650">
    <property type="entry name" value="Helicase_C-like"/>
</dbReference>
<dbReference type="InterPro" id="IPR050496">
    <property type="entry name" value="SNF2_RAD54_helicase_repair"/>
</dbReference>
<name>A0ABY6T202_9CLOT</name>
<proteinExistence type="predicted"/>
<dbReference type="InterPro" id="IPR014001">
    <property type="entry name" value="Helicase_ATP-bd"/>
</dbReference>
<keyword evidence="4" id="KW-0347">Helicase</keyword>
<dbReference type="InterPro" id="IPR038718">
    <property type="entry name" value="SNF2-like_sf"/>
</dbReference>
<keyword evidence="4" id="KW-0547">Nucleotide-binding</keyword>
<reference evidence="4 5" key="1">
    <citation type="submission" date="2018-11" db="EMBL/GenBank/DDBJ databases">
        <authorList>
            <consortium name="Pathogen Informatics"/>
        </authorList>
    </citation>
    <scope>NUCLEOTIDE SEQUENCE [LARGE SCALE GENOMIC DNA]</scope>
    <source>
        <strain evidence="4 5">NCTC10913</strain>
    </source>
</reference>
<evidence type="ECO:0000259" key="2">
    <source>
        <dbReference type="PROSITE" id="PS51192"/>
    </source>
</evidence>
<organism evidence="4 5">
    <name type="scientific">Clostridium carnis</name>
    <dbReference type="NCBI Taxonomy" id="1530"/>
    <lineage>
        <taxon>Bacteria</taxon>
        <taxon>Bacillati</taxon>
        <taxon>Bacillota</taxon>
        <taxon>Clostridia</taxon>
        <taxon>Eubacteriales</taxon>
        <taxon>Clostridiaceae</taxon>
        <taxon>Clostridium</taxon>
    </lineage>
</organism>